<evidence type="ECO:0000313" key="2">
    <source>
        <dbReference type="Proteomes" id="UP000240505"/>
    </source>
</evidence>
<dbReference type="Proteomes" id="UP000240505">
    <property type="component" value="Chromosome"/>
</dbReference>
<keyword evidence="2" id="KW-1185">Reference proteome</keyword>
<proteinExistence type="predicted"/>
<gene>
    <name evidence="1" type="ORF">C9I28_18100</name>
</gene>
<dbReference type="AlphaFoldDB" id="A0A2R4CI32"/>
<sequence length="62" mass="7536">MCRAASRPRCRRGRRPAPGRCCCRRGLHAGSSPRQRRRRRPGCRPAWRRRCWRRPRRRGPSW</sequence>
<dbReference type="EMBL" id="CP028324">
    <property type="protein sequence ID" value="AVR99284.1"/>
    <property type="molecule type" value="Genomic_DNA"/>
</dbReference>
<evidence type="ECO:0000313" key="1">
    <source>
        <dbReference type="EMBL" id="AVR99284.1"/>
    </source>
</evidence>
<dbReference type="KEGG" id="masz:C9I28_18100"/>
<reference evidence="1 2" key="1">
    <citation type="submission" date="2018-03" db="EMBL/GenBank/DDBJ databases">
        <title>Massilia armeniaca sp. nov., isolated from desert soil.</title>
        <authorList>
            <person name="Huang H."/>
            <person name="Ren M."/>
        </authorList>
    </citation>
    <scope>NUCLEOTIDE SEQUENCE [LARGE SCALE GENOMIC DNA]</scope>
    <source>
        <strain evidence="1 2">ZMN-3</strain>
    </source>
</reference>
<name>A0A2R4CI32_9BURK</name>
<protein>
    <submittedName>
        <fullName evidence="1">Uncharacterized protein</fullName>
    </submittedName>
</protein>
<accession>A0A2R4CI32</accession>
<organism evidence="1 2">
    <name type="scientific">Pseudoduganella armeniaca</name>
    <dbReference type="NCBI Taxonomy" id="2072590"/>
    <lineage>
        <taxon>Bacteria</taxon>
        <taxon>Pseudomonadati</taxon>
        <taxon>Pseudomonadota</taxon>
        <taxon>Betaproteobacteria</taxon>
        <taxon>Burkholderiales</taxon>
        <taxon>Oxalobacteraceae</taxon>
        <taxon>Telluria group</taxon>
        <taxon>Pseudoduganella</taxon>
    </lineage>
</organism>